<name>A0A7U3TPE9_9STRA</name>
<accession>A0A7U3TPE9</accession>
<protein>
    <submittedName>
        <fullName evidence="1">Ymf100</fullName>
    </submittedName>
</protein>
<dbReference type="EMBL" id="MN883606">
    <property type="protein sequence ID" value="QPN54023.1"/>
    <property type="molecule type" value="Genomic_DNA"/>
</dbReference>
<dbReference type="GeneID" id="65318209"/>
<keyword evidence="1" id="KW-0496">Mitochondrion</keyword>
<dbReference type="RefSeq" id="YP_010118012.1">
    <property type="nucleotide sequence ID" value="NC_056123.1"/>
</dbReference>
<gene>
    <name evidence="1" type="primary">ymf100</name>
</gene>
<organism evidence="1">
    <name type="scientific">Phytophthora captiosa</name>
    <dbReference type="NCBI Taxonomy" id="360400"/>
    <lineage>
        <taxon>Eukaryota</taxon>
        <taxon>Sar</taxon>
        <taxon>Stramenopiles</taxon>
        <taxon>Oomycota</taxon>
        <taxon>Peronosporomycetes</taxon>
        <taxon>Peronosporales</taxon>
        <taxon>Peronosporaceae</taxon>
        <taxon>Phytophthora</taxon>
    </lineage>
</organism>
<evidence type="ECO:0000313" key="1">
    <source>
        <dbReference type="EMBL" id="QPN54023.1"/>
    </source>
</evidence>
<sequence length="97" mass="12021">MVQKQEKNKKIFTTKKKYPKAQYKKNKNYSYFSSYKKKYNIYYYLGEKKPLYPKTTAYLHRNRKKKIGIFFKKPTFNSIIYPFHLNLKLINEYLKIK</sequence>
<proteinExistence type="predicted"/>
<geneLocation type="mitochondrion" evidence="1"/>
<reference evidence="1" key="1">
    <citation type="journal article" date="2020" name="PLoS ONE">
        <title>A LAMP at the end of the tunnel: A rapid, field deployable assay for the kauri dieback pathogen, Phytophthora agathidicida.</title>
        <authorList>
            <person name="Winkworth R.C."/>
            <person name="Nelson B.C.W."/>
            <person name="Bellgard S.E."/>
            <person name="Probst C.M."/>
            <person name="McLenachan P.A."/>
            <person name="Lockhart P.J."/>
        </authorList>
    </citation>
    <scope>NUCLEOTIDE SEQUENCE</scope>
</reference>
<dbReference type="AlphaFoldDB" id="A0A7U3TPE9"/>